<dbReference type="Pfam" id="PF13779">
    <property type="entry name" value="DUF4175"/>
    <property type="match status" value="1"/>
</dbReference>
<accession>A0A073IWH1</accession>
<name>A0A073IWH1_9RHOB</name>
<dbReference type="NCBIfam" id="TIGR02302">
    <property type="entry name" value="aProt_lowcomp"/>
    <property type="match status" value="1"/>
</dbReference>
<proteinExistence type="predicted"/>
<feature type="transmembrane region" description="Helical" evidence="2">
    <location>
        <begin position="27"/>
        <end position="50"/>
    </location>
</feature>
<reference evidence="3 4" key="1">
    <citation type="submission" date="2014-01" db="EMBL/GenBank/DDBJ databases">
        <title>Sulfitobacter donghicola JCM 14565 Genome Sequencing.</title>
        <authorList>
            <person name="Lai Q."/>
            <person name="Hong Z."/>
        </authorList>
    </citation>
    <scope>NUCLEOTIDE SEQUENCE [LARGE SCALE GENOMIC DNA]</scope>
    <source>
        <strain evidence="3 4">JCM 14565</strain>
    </source>
</reference>
<dbReference type="eggNOG" id="COG0419">
    <property type="taxonomic scope" value="Bacteria"/>
</dbReference>
<dbReference type="OrthoDB" id="8477685at2"/>
<dbReference type="InterPro" id="IPR012683">
    <property type="entry name" value="CHP02302_TM"/>
</dbReference>
<gene>
    <name evidence="3" type="ORF">DSW25_05750</name>
</gene>
<feature type="compositionally biased region" description="Basic and acidic residues" evidence="1">
    <location>
        <begin position="721"/>
        <end position="731"/>
    </location>
</feature>
<evidence type="ECO:0000256" key="1">
    <source>
        <dbReference type="SAM" id="MobiDB-lite"/>
    </source>
</evidence>
<evidence type="ECO:0000256" key="2">
    <source>
        <dbReference type="SAM" id="Phobius"/>
    </source>
</evidence>
<feature type="compositionally biased region" description="Polar residues" evidence="1">
    <location>
        <begin position="822"/>
        <end position="833"/>
    </location>
</feature>
<feature type="compositionally biased region" description="Basic and acidic residues" evidence="1">
    <location>
        <begin position="808"/>
        <end position="819"/>
    </location>
</feature>
<keyword evidence="2" id="KW-0472">Membrane</keyword>
<keyword evidence="4" id="KW-1185">Reference proteome</keyword>
<evidence type="ECO:0000313" key="4">
    <source>
        <dbReference type="Proteomes" id="UP000027734"/>
    </source>
</evidence>
<organism evidence="3 4">
    <name type="scientific">Sulfitobacter donghicola DSW-25 = KCTC 12864 = JCM 14565</name>
    <dbReference type="NCBI Taxonomy" id="1300350"/>
    <lineage>
        <taxon>Bacteria</taxon>
        <taxon>Pseudomonadati</taxon>
        <taxon>Pseudomonadota</taxon>
        <taxon>Alphaproteobacteria</taxon>
        <taxon>Rhodobacterales</taxon>
        <taxon>Roseobacteraceae</taxon>
        <taxon>Sulfitobacter</taxon>
    </lineage>
</organism>
<dbReference type="STRING" id="1300350.Z948_883"/>
<dbReference type="EMBL" id="JAMC01000002">
    <property type="protein sequence ID" value="KEJ89727.1"/>
    <property type="molecule type" value="Genomic_DNA"/>
</dbReference>
<feature type="transmembrane region" description="Helical" evidence="2">
    <location>
        <begin position="155"/>
        <end position="175"/>
    </location>
</feature>
<comment type="caution">
    <text evidence="3">The sequence shown here is derived from an EMBL/GenBank/DDBJ whole genome shotgun (WGS) entry which is preliminary data.</text>
</comment>
<feature type="transmembrane region" description="Helical" evidence="2">
    <location>
        <begin position="62"/>
        <end position="82"/>
    </location>
</feature>
<feature type="compositionally biased region" description="Low complexity" evidence="1">
    <location>
        <begin position="708"/>
        <end position="720"/>
    </location>
</feature>
<feature type="region of interest" description="Disordered" evidence="1">
    <location>
        <begin position="633"/>
        <end position="842"/>
    </location>
</feature>
<dbReference type="AlphaFoldDB" id="A0A073IWH1"/>
<protein>
    <submittedName>
        <fullName evidence="3">ATPase</fullName>
    </submittedName>
</protein>
<feature type="compositionally biased region" description="Low complexity" evidence="1">
    <location>
        <begin position="557"/>
        <end position="572"/>
    </location>
</feature>
<dbReference type="RefSeq" id="WP_025058340.1">
    <property type="nucleotide sequence ID" value="NZ_JAMC01000002.1"/>
</dbReference>
<keyword evidence="2" id="KW-1133">Transmembrane helix</keyword>
<keyword evidence="2" id="KW-0812">Transmembrane</keyword>
<feature type="region of interest" description="Disordered" evidence="1">
    <location>
        <begin position="542"/>
        <end position="572"/>
    </location>
</feature>
<sequence length="875" mass="96920">MVQFTPDDLRRTLAGLRWPLRLTRLGMFAEVAAQSLWPLMAVILFALAAAMLGLHEVVPIEVLWGAVGLATAAGIWAVVYAYRHWAWPTKPQAMARLDSSLKGRPLTALLDDQAIGEQDAASAAVWRAHKRRMAERVKEAKSVPADLRVSSRDPYAFRLVAVLAFAVALLFGSIWRVGTVAQMASGGTGAAISGPVWEGWAEPPRYSGKPTLYLNDQDAGEIELPIGTLITMRLYGEVGALEVSETVSGNTAQADPEAPAKMAFDFKVSKNGVISVDGPDARHWNVTVRQDAAPEVVILGKPEVSVLGEMRLPFAAKDDYGVEAGEARILLDLASVDRRYGLVTDPDPQPEIIVPLPMPIAGNRVAFEENLIDDFSQHPWANLPVTVSMKVLDAAEQEAQTAPTQMTLPGRRFFDPTAAALIEMRRDFLWSRSNARRSGQILRAVSYLPQQAFRSETTALRLRKLIDRLEMLARFGINDENQSKLAQDMWNLAIELEEGDLEDARERMRRAQERLNEAMKNGASDEEIAELMQELRRATEEYMQQLQREQAQRQDQQEGGEQQQGESMQMTQDDLQRMMDRIQELMEQGRMAEAEQALKEFQEMMENMQVTEGQQGEGGQSPGEQAMEGLADTLREQQGLSDQAFRDLQEQFNPNAQAGENQGNEGRNGGQGRGQSHEGQQGEGEGEQNSQNGEEGGGGQQGQGNQEGQGQEQSLAQRQQQLRDELNRQEGRMPGQGTPEGDAARDALGRAGDAMDEAEQNLRDGDLAEAIDNQSQAMEALRDSMRSLGEAIAEEQRNQQQGQGGQQSDRRADNRDPLGRDQGSNGATGSDSEANLDDDAHNRARELYDEIRRHSEEATRPKLERDYLNRLLDRF</sequence>
<dbReference type="Proteomes" id="UP000027734">
    <property type="component" value="Unassembled WGS sequence"/>
</dbReference>
<evidence type="ECO:0000313" key="3">
    <source>
        <dbReference type="EMBL" id="KEJ89727.1"/>
    </source>
</evidence>
<feature type="compositionally biased region" description="Gly residues" evidence="1">
    <location>
        <begin position="694"/>
        <end position="707"/>
    </location>
</feature>